<dbReference type="InterPro" id="IPR037448">
    <property type="entry name" value="Zig-8"/>
</dbReference>
<dbReference type="InterPro" id="IPR007110">
    <property type="entry name" value="Ig-like_dom"/>
</dbReference>
<comment type="caution">
    <text evidence="2">The sequence shown here is derived from an EMBL/GenBank/DDBJ whole genome shotgun (WGS) entry which is preliminary data.</text>
</comment>
<feature type="non-terminal residue" evidence="2">
    <location>
        <position position="1"/>
    </location>
</feature>
<name>A0A5N5T297_9CRUS</name>
<evidence type="ECO:0000313" key="2">
    <source>
        <dbReference type="EMBL" id="KAB7500566.1"/>
    </source>
</evidence>
<dbReference type="GO" id="GO:0032589">
    <property type="term" value="C:neuron projection membrane"/>
    <property type="evidence" value="ECO:0007669"/>
    <property type="project" value="TreeGrafter"/>
</dbReference>
<keyword evidence="3" id="KW-1185">Reference proteome</keyword>
<evidence type="ECO:0000313" key="3">
    <source>
        <dbReference type="Proteomes" id="UP000326759"/>
    </source>
</evidence>
<dbReference type="Gene3D" id="2.60.40.10">
    <property type="entry name" value="Immunoglobulins"/>
    <property type="match status" value="1"/>
</dbReference>
<dbReference type="PROSITE" id="PS50835">
    <property type="entry name" value="IG_LIKE"/>
    <property type="match status" value="2"/>
</dbReference>
<evidence type="ECO:0000259" key="1">
    <source>
        <dbReference type="PROSITE" id="PS50835"/>
    </source>
</evidence>
<dbReference type="AlphaFoldDB" id="A0A5N5T297"/>
<dbReference type="Proteomes" id="UP000326759">
    <property type="component" value="Unassembled WGS sequence"/>
</dbReference>
<dbReference type="InterPro" id="IPR036179">
    <property type="entry name" value="Ig-like_dom_sf"/>
</dbReference>
<dbReference type="SUPFAM" id="SSF48726">
    <property type="entry name" value="Immunoglobulin"/>
    <property type="match status" value="2"/>
</dbReference>
<accession>A0A5N5T297</accession>
<sequence>SRFVSWFDPDTETWTLQVKFTRPEDAGRYECQVSTEPKRSHFVTLSVVVPLVVIPGGAELHVRSGSDVMLKCVISKALTPPPYVFWYHVSQNYILLD</sequence>
<dbReference type="OrthoDB" id="8049355at2759"/>
<dbReference type="GO" id="GO:0050808">
    <property type="term" value="P:synapse organization"/>
    <property type="evidence" value="ECO:0007669"/>
    <property type="project" value="TreeGrafter"/>
</dbReference>
<feature type="domain" description="Ig-like" evidence="1">
    <location>
        <begin position="50"/>
        <end position="97"/>
    </location>
</feature>
<dbReference type="InterPro" id="IPR013783">
    <property type="entry name" value="Ig-like_fold"/>
</dbReference>
<dbReference type="PANTHER" id="PTHR23279:SF21">
    <property type="entry name" value="DEFECTIVE PROBOSCIS EXTENSION RESPONSE 11, ISOFORM B-RELATED"/>
    <property type="match status" value="1"/>
</dbReference>
<dbReference type="EMBL" id="SEYY01013601">
    <property type="protein sequence ID" value="KAB7500566.1"/>
    <property type="molecule type" value="Genomic_DNA"/>
</dbReference>
<protein>
    <submittedName>
        <fullName evidence="2">Lachesin</fullName>
    </submittedName>
</protein>
<feature type="domain" description="Ig-like" evidence="1">
    <location>
        <begin position="1"/>
        <end position="46"/>
    </location>
</feature>
<organism evidence="2 3">
    <name type="scientific">Armadillidium nasatum</name>
    <dbReference type="NCBI Taxonomy" id="96803"/>
    <lineage>
        <taxon>Eukaryota</taxon>
        <taxon>Metazoa</taxon>
        <taxon>Ecdysozoa</taxon>
        <taxon>Arthropoda</taxon>
        <taxon>Crustacea</taxon>
        <taxon>Multicrustacea</taxon>
        <taxon>Malacostraca</taxon>
        <taxon>Eumalacostraca</taxon>
        <taxon>Peracarida</taxon>
        <taxon>Isopoda</taxon>
        <taxon>Oniscidea</taxon>
        <taxon>Crinocheta</taxon>
        <taxon>Armadillidiidae</taxon>
        <taxon>Armadillidium</taxon>
    </lineage>
</organism>
<dbReference type="PANTHER" id="PTHR23279">
    <property type="entry name" value="DEFECTIVE PROBOSCIS EXTENSION RESPONSE DPR -RELATED"/>
    <property type="match status" value="1"/>
</dbReference>
<reference evidence="2 3" key="1">
    <citation type="journal article" date="2019" name="PLoS Biol.">
        <title>Sex chromosomes control vertical transmission of feminizing Wolbachia symbionts in an isopod.</title>
        <authorList>
            <person name="Becking T."/>
            <person name="Chebbi M.A."/>
            <person name="Giraud I."/>
            <person name="Moumen B."/>
            <person name="Laverre T."/>
            <person name="Caubet Y."/>
            <person name="Peccoud J."/>
            <person name="Gilbert C."/>
            <person name="Cordaux R."/>
        </authorList>
    </citation>
    <scope>NUCLEOTIDE SEQUENCE [LARGE SCALE GENOMIC DNA]</scope>
    <source>
        <strain evidence="2">ANa2</strain>
        <tissue evidence="2">Whole body excluding digestive tract and cuticle</tissue>
    </source>
</reference>
<gene>
    <name evidence="2" type="primary">Lac_2</name>
    <name evidence="2" type="ORF">Anas_14705</name>
</gene>
<proteinExistence type="predicted"/>